<comment type="caution">
    <text evidence="15">The sequence shown here is derived from an EMBL/GenBank/DDBJ whole genome shotgun (WGS) entry which is preliminary data.</text>
</comment>
<evidence type="ECO:0000313" key="16">
    <source>
        <dbReference type="Proteomes" id="UP001642900"/>
    </source>
</evidence>
<dbReference type="InterPro" id="IPR006108">
    <property type="entry name" value="3HC_DH_C"/>
</dbReference>
<keyword evidence="6" id="KW-0520">NAD</keyword>
<dbReference type="CDD" id="cd06558">
    <property type="entry name" value="crotonase-like"/>
    <property type="match status" value="1"/>
</dbReference>
<dbReference type="FunFam" id="1.10.1040.50:FF:000006">
    <property type="entry name" value="Peroxisomal bifunctional enzyme"/>
    <property type="match status" value="1"/>
</dbReference>
<organism evidence="15 16">
    <name type="scientific">Allomesorhizobium camelthorni</name>
    <dbReference type="NCBI Taxonomy" id="475069"/>
    <lineage>
        <taxon>Bacteria</taxon>
        <taxon>Pseudomonadati</taxon>
        <taxon>Pseudomonadota</taxon>
        <taxon>Alphaproteobacteria</taxon>
        <taxon>Hyphomicrobiales</taxon>
        <taxon>Phyllobacteriaceae</taxon>
        <taxon>Allomesorhizobium</taxon>
    </lineage>
</organism>
<evidence type="ECO:0000256" key="11">
    <source>
        <dbReference type="ARBA" id="ARBA00023268"/>
    </source>
</evidence>
<dbReference type="InterPro" id="IPR029045">
    <property type="entry name" value="ClpP/crotonase-like_dom_sf"/>
</dbReference>
<dbReference type="EMBL" id="JAAKZF010000036">
    <property type="protein sequence ID" value="NGO53735.1"/>
    <property type="molecule type" value="Genomic_DNA"/>
</dbReference>
<evidence type="ECO:0000313" key="15">
    <source>
        <dbReference type="EMBL" id="NGO53735.1"/>
    </source>
</evidence>
<dbReference type="PANTHER" id="PTHR23309:SF51">
    <property type="entry name" value="3-HYDROXYACYL-COA DEHYDROGENASE-RELATED"/>
    <property type="match status" value="1"/>
</dbReference>
<dbReference type="Pfam" id="PF00725">
    <property type="entry name" value="3HCDH"/>
    <property type="match status" value="2"/>
</dbReference>
<feature type="domain" description="3-hydroxyacyl-CoA dehydrogenase NAD binding" evidence="14">
    <location>
        <begin position="299"/>
        <end position="475"/>
    </location>
</feature>
<keyword evidence="4" id="KW-0442">Lipid degradation</keyword>
<evidence type="ECO:0000256" key="7">
    <source>
        <dbReference type="ARBA" id="ARBA00023098"/>
    </source>
</evidence>
<dbReference type="PANTHER" id="PTHR23309">
    <property type="entry name" value="3-HYDROXYACYL-COA DEHYROGENASE"/>
    <property type="match status" value="1"/>
</dbReference>
<dbReference type="Gene3D" id="1.10.1040.50">
    <property type="match status" value="1"/>
</dbReference>
<evidence type="ECO:0000256" key="4">
    <source>
        <dbReference type="ARBA" id="ARBA00022963"/>
    </source>
</evidence>
<name>A0A6G4WFZ8_9HYPH</name>
<dbReference type="GO" id="GO:0004300">
    <property type="term" value="F:enoyl-CoA hydratase activity"/>
    <property type="evidence" value="ECO:0007669"/>
    <property type="project" value="UniProtKB-ARBA"/>
</dbReference>
<comment type="subcellular location">
    <subcellularLocation>
        <location evidence="1">Peroxisome</location>
    </subcellularLocation>
</comment>
<dbReference type="InterPro" id="IPR001753">
    <property type="entry name" value="Enoyl-CoA_hydra/iso"/>
</dbReference>
<feature type="domain" description="3-hydroxyacyl-CoA dehydrogenase C-terminal" evidence="13">
    <location>
        <begin position="480"/>
        <end position="578"/>
    </location>
</feature>
<keyword evidence="7" id="KW-0443">Lipid metabolism</keyword>
<evidence type="ECO:0000256" key="2">
    <source>
        <dbReference type="ARBA" id="ARBA00005005"/>
    </source>
</evidence>
<evidence type="ECO:0000259" key="13">
    <source>
        <dbReference type="Pfam" id="PF00725"/>
    </source>
</evidence>
<evidence type="ECO:0000256" key="1">
    <source>
        <dbReference type="ARBA" id="ARBA00004275"/>
    </source>
</evidence>
<dbReference type="Gene3D" id="3.40.50.720">
    <property type="entry name" value="NAD(P)-binding Rossmann-like Domain"/>
    <property type="match status" value="1"/>
</dbReference>
<dbReference type="SUPFAM" id="SSF48179">
    <property type="entry name" value="6-phosphogluconate dehydrogenase C-terminal domain-like"/>
    <property type="match status" value="2"/>
</dbReference>
<evidence type="ECO:0000256" key="12">
    <source>
        <dbReference type="ARBA" id="ARBA00049556"/>
    </source>
</evidence>
<dbReference type="AlphaFoldDB" id="A0A6G4WFZ8"/>
<sequence>MAVESGEEMAETVTFAREGALAVLSIDNPPVNALSRSVIEGLIAGFDLFEKDGSADGLIIRCAGRTFVAGGDIALFDDPAFSAEPLNALLDRIAASSRPVVGVLFGTVLGGGLELALACHGRIAAEGTAFGMPEIRLGLIPGSHGTQRLPRLVGLAEAARMISTGEAIGTEKALEIGLIDRIADPMDGAAIADFVGYVASRGRPEPAPLQGRADQEVLDGLRKTAAGKPQEPAYRAVAEALAAAIERPFAEGKAIEADWFARLVPSVPARAQRHLFFAERAAASIPDLPKESPTRSVEQVGILGAGTMGTGIALSFALAGFEVILSDTEQSAIDRAFEGLSDALGAFVRRGRLSDEAAKTTLARIEGAVGAAALASSDLVVEAVFEDMELKLAVARELGSLCNPGAIIATNTSTLDVNAIAAATGRPGDVIGTHFFSPAHIMRLLEVVRGKSTAPDVLQTILRTARRIGKTVVVSGVCYGFIGNRMAEVYMRESEAMQLEGASPQDIDRVIEDPAFLGMSMGPSRMLDMAGVDVGARTVIEWVASGAGPRDPAYRALCRRMYETGRHGQKSGLGYYLYEGRKALPDPDHSALCTGLAAELGIARRKHFPEEEIFERLFFPMVNEAALILEEKIAYRGSDIDVAWTSGYGFPRWRGGPLFMADEIGLARIVTGMEHYAARGGDSYGYWSVAPLLRRLAEEGGRISKWTSQGGRP</sequence>
<dbReference type="GO" id="GO:0003857">
    <property type="term" value="F:(3S)-3-hydroxyacyl-CoA dehydrogenase (NAD+) activity"/>
    <property type="evidence" value="ECO:0007669"/>
    <property type="project" value="UniProtKB-EC"/>
</dbReference>
<dbReference type="InterPro" id="IPR006176">
    <property type="entry name" value="3-OHacyl-CoA_DH_NAD-bd"/>
</dbReference>
<dbReference type="GO" id="GO:0006635">
    <property type="term" value="P:fatty acid beta-oxidation"/>
    <property type="evidence" value="ECO:0007669"/>
    <property type="project" value="UniProtKB-UniPathway"/>
</dbReference>
<evidence type="ECO:0000256" key="8">
    <source>
        <dbReference type="ARBA" id="ARBA00023140"/>
    </source>
</evidence>
<evidence type="ECO:0000259" key="14">
    <source>
        <dbReference type="Pfam" id="PF02737"/>
    </source>
</evidence>
<keyword evidence="16" id="KW-1185">Reference proteome</keyword>
<keyword evidence="10" id="KW-0456">Lyase</keyword>
<comment type="catalytic activity">
    <reaction evidence="12">
        <text>a (3S)-3-hydroxyacyl-CoA + NAD(+) = a 3-oxoacyl-CoA + NADH + H(+)</text>
        <dbReference type="Rhea" id="RHEA:22432"/>
        <dbReference type="ChEBI" id="CHEBI:15378"/>
        <dbReference type="ChEBI" id="CHEBI:57318"/>
        <dbReference type="ChEBI" id="CHEBI:57540"/>
        <dbReference type="ChEBI" id="CHEBI:57945"/>
        <dbReference type="ChEBI" id="CHEBI:90726"/>
        <dbReference type="EC" id="1.1.1.35"/>
    </reaction>
</comment>
<dbReference type="RefSeq" id="WP_165031384.1">
    <property type="nucleotide sequence ID" value="NZ_JAAKZF010000036.1"/>
</dbReference>
<dbReference type="InterPro" id="IPR036291">
    <property type="entry name" value="NAD(P)-bd_dom_sf"/>
</dbReference>
<dbReference type="Pfam" id="PF00378">
    <property type="entry name" value="ECH_1"/>
    <property type="match status" value="1"/>
</dbReference>
<proteinExistence type="predicted"/>
<comment type="pathway">
    <text evidence="2">Lipid metabolism; fatty acid beta-oxidation.</text>
</comment>
<dbReference type="Pfam" id="PF02737">
    <property type="entry name" value="3HCDH_N"/>
    <property type="match status" value="1"/>
</dbReference>
<keyword evidence="5" id="KW-0560">Oxidoreductase</keyword>
<dbReference type="GO" id="GO:0070403">
    <property type="term" value="F:NAD+ binding"/>
    <property type="evidence" value="ECO:0007669"/>
    <property type="project" value="InterPro"/>
</dbReference>
<keyword evidence="8" id="KW-0576">Peroxisome</keyword>
<keyword evidence="11" id="KW-0511">Multifunctional enzyme</keyword>
<accession>A0A6G4WFZ8</accession>
<evidence type="ECO:0000256" key="9">
    <source>
        <dbReference type="ARBA" id="ARBA00023235"/>
    </source>
</evidence>
<dbReference type="GO" id="GO:0016853">
    <property type="term" value="F:isomerase activity"/>
    <property type="evidence" value="ECO:0007669"/>
    <property type="project" value="UniProtKB-KW"/>
</dbReference>
<feature type="domain" description="3-hydroxyacyl-CoA dehydrogenase C-terminal" evidence="13">
    <location>
        <begin position="614"/>
        <end position="700"/>
    </location>
</feature>
<dbReference type="InterPro" id="IPR008927">
    <property type="entry name" value="6-PGluconate_DH-like_C_sf"/>
</dbReference>
<dbReference type="FunFam" id="3.40.50.720:FF:000009">
    <property type="entry name" value="Fatty oxidation complex, alpha subunit"/>
    <property type="match status" value="1"/>
</dbReference>
<protein>
    <submittedName>
        <fullName evidence="15">Enoyl-CoA hydratase</fullName>
    </submittedName>
</protein>
<dbReference type="Proteomes" id="UP001642900">
    <property type="component" value="Unassembled WGS sequence"/>
</dbReference>
<evidence type="ECO:0000256" key="10">
    <source>
        <dbReference type="ARBA" id="ARBA00023239"/>
    </source>
</evidence>
<reference evidence="15 16" key="1">
    <citation type="submission" date="2020-02" db="EMBL/GenBank/DDBJ databases">
        <title>Genome sequence of strain CCNWXJ40-4.</title>
        <authorList>
            <person name="Gao J."/>
            <person name="Sun J."/>
        </authorList>
    </citation>
    <scope>NUCLEOTIDE SEQUENCE [LARGE SCALE GENOMIC DNA]</scope>
    <source>
        <strain evidence="15 16">CCNWXJ 40-4</strain>
    </source>
</reference>
<keyword evidence="9" id="KW-0413">Isomerase</keyword>
<dbReference type="SUPFAM" id="SSF52096">
    <property type="entry name" value="ClpP/crotonase"/>
    <property type="match status" value="1"/>
</dbReference>
<evidence type="ECO:0000256" key="3">
    <source>
        <dbReference type="ARBA" id="ARBA00022832"/>
    </source>
</evidence>
<dbReference type="SUPFAM" id="SSF51735">
    <property type="entry name" value="NAD(P)-binding Rossmann-fold domains"/>
    <property type="match status" value="1"/>
</dbReference>
<evidence type="ECO:0000256" key="5">
    <source>
        <dbReference type="ARBA" id="ARBA00023002"/>
    </source>
</evidence>
<gene>
    <name evidence="15" type="ORF">G6N73_21650</name>
</gene>
<dbReference type="Gene3D" id="3.90.226.10">
    <property type="entry name" value="2-enoyl-CoA Hydratase, Chain A, domain 1"/>
    <property type="match status" value="1"/>
</dbReference>
<evidence type="ECO:0000256" key="6">
    <source>
        <dbReference type="ARBA" id="ARBA00023027"/>
    </source>
</evidence>
<keyword evidence="3" id="KW-0276">Fatty acid metabolism</keyword>
<dbReference type="UniPathway" id="UPA00659"/>